<dbReference type="AlphaFoldDB" id="A0A845MGS5"/>
<dbReference type="PROSITE" id="PS51257">
    <property type="entry name" value="PROKAR_LIPOPROTEIN"/>
    <property type="match status" value="1"/>
</dbReference>
<keyword evidence="1" id="KW-0732">Signal</keyword>
<organism evidence="2 3">
    <name type="scientific">Sneathiella chungangensis</name>
    <dbReference type="NCBI Taxonomy" id="1418234"/>
    <lineage>
        <taxon>Bacteria</taxon>
        <taxon>Pseudomonadati</taxon>
        <taxon>Pseudomonadota</taxon>
        <taxon>Alphaproteobacteria</taxon>
        <taxon>Sneathiellales</taxon>
        <taxon>Sneathiellaceae</taxon>
        <taxon>Sneathiella</taxon>
    </lineage>
</organism>
<comment type="caution">
    <text evidence="2">The sequence shown here is derived from an EMBL/GenBank/DDBJ whole genome shotgun (WGS) entry which is preliminary data.</text>
</comment>
<evidence type="ECO:0000256" key="1">
    <source>
        <dbReference type="SAM" id="SignalP"/>
    </source>
</evidence>
<feature type="chain" id="PRO_5032415448" description="Lipoprotein" evidence="1">
    <location>
        <begin position="19"/>
        <end position="141"/>
    </location>
</feature>
<protein>
    <recommendedName>
        <fullName evidence="4">Lipoprotein</fullName>
    </recommendedName>
</protein>
<evidence type="ECO:0000313" key="2">
    <source>
        <dbReference type="EMBL" id="MZR22234.1"/>
    </source>
</evidence>
<dbReference type="EMBL" id="WTVA01000003">
    <property type="protein sequence ID" value="MZR22234.1"/>
    <property type="molecule type" value="Genomic_DNA"/>
</dbReference>
<evidence type="ECO:0008006" key="4">
    <source>
        <dbReference type="Google" id="ProtNLM"/>
    </source>
</evidence>
<dbReference type="RefSeq" id="WP_161338687.1">
    <property type="nucleotide sequence ID" value="NZ_JBHSDG010000005.1"/>
</dbReference>
<gene>
    <name evidence="2" type="ORF">GQF03_07825</name>
</gene>
<dbReference type="Proteomes" id="UP000445696">
    <property type="component" value="Unassembled WGS sequence"/>
</dbReference>
<sequence length="141" mass="15528">MKKTLVFLLLVIGFSLSACGPLPPMKTVATANPEAGISKEFNEDPELVIAAAQASIQGLDLSITHSAREDIGYMILFTKSMSAFSWGESGRVLITKIDTNRTRVFVHSEKNRKYQITGTEEEEFAAAIFSGMDDILARRQQ</sequence>
<accession>A0A845MGS5</accession>
<reference evidence="2 3" key="1">
    <citation type="journal article" date="2014" name="Int. J. Syst. Evol. Microbiol.">
        <title>Sneathiella chungangensis sp. nov., isolated from a marine sand, and emended description of the genus Sneathiella.</title>
        <authorList>
            <person name="Siamphan C."/>
            <person name="Kim H."/>
            <person name="Lee J.S."/>
            <person name="Kim W."/>
        </authorList>
    </citation>
    <scope>NUCLEOTIDE SEQUENCE [LARGE SCALE GENOMIC DNA]</scope>
    <source>
        <strain evidence="2 3">KCTC 32476</strain>
    </source>
</reference>
<feature type="signal peptide" evidence="1">
    <location>
        <begin position="1"/>
        <end position="18"/>
    </location>
</feature>
<name>A0A845MGS5_9PROT</name>
<dbReference type="OrthoDB" id="6197817at2"/>
<evidence type="ECO:0000313" key="3">
    <source>
        <dbReference type="Proteomes" id="UP000445696"/>
    </source>
</evidence>
<keyword evidence="3" id="KW-1185">Reference proteome</keyword>
<proteinExistence type="predicted"/>